<dbReference type="Proteomes" id="UP000601435">
    <property type="component" value="Unassembled WGS sequence"/>
</dbReference>
<dbReference type="Gene3D" id="2.60.200.20">
    <property type="match status" value="1"/>
</dbReference>
<keyword evidence="4" id="KW-1185">Reference proteome</keyword>
<dbReference type="Pfam" id="PF00498">
    <property type="entry name" value="FHA"/>
    <property type="match status" value="1"/>
</dbReference>
<protein>
    <recommendedName>
        <fullName evidence="2">FHA domain-containing protein</fullName>
    </recommendedName>
</protein>
<feature type="non-terminal residue" evidence="3">
    <location>
        <position position="98"/>
    </location>
</feature>
<organism evidence="3 4">
    <name type="scientific">Symbiodinium necroappetens</name>
    <dbReference type="NCBI Taxonomy" id="1628268"/>
    <lineage>
        <taxon>Eukaryota</taxon>
        <taxon>Sar</taxon>
        <taxon>Alveolata</taxon>
        <taxon>Dinophyceae</taxon>
        <taxon>Suessiales</taxon>
        <taxon>Symbiodiniaceae</taxon>
        <taxon>Symbiodinium</taxon>
    </lineage>
</organism>
<dbReference type="SUPFAM" id="SSF49879">
    <property type="entry name" value="SMAD/FHA domain"/>
    <property type="match status" value="1"/>
</dbReference>
<feature type="region of interest" description="Disordered" evidence="1">
    <location>
        <begin position="1"/>
        <end position="24"/>
    </location>
</feature>
<feature type="compositionally biased region" description="Low complexity" evidence="1">
    <location>
        <begin position="1"/>
        <end position="14"/>
    </location>
</feature>
<evidence type="ECO:0000259" key="2">
    <source>
        <dbReference type="Pfam" id="PF00498"/>
    </source>
</evidence>
<gene>
    <name evidence="3" type="ORF">SNEC2469_LOCUS26651</name>
</gene>
<dbReference type="OrthoDB" id="431232at2759"/>
<feature type="non-terminal residue" evidence="3">
    <location>
        <position position="1"/>
    </location>
</feature>
<dbReference type="InterPro" id="IPR008984">
    <property type="entry name" value="SMAD_FHA_dom_sf"/>
</dbReference>
<comment type="caution">
    <text evidence="3">The sequence shown here is derived from an EMBL/GenBank/DDBJ whole genome shotgun (WGS) entry which is preliminary data.</text>
</comment>
<dbReference type="AlphaFoldDB" id="A0A813A7S2"/>
<evidence type="ECO:0000313" key="4">
    <source>
        <dbReference type="Proteomes" id="UP000601435"/>
    </source>
</evidence>
<dbReference type="EMBL" id="CAJNJA010054595">
    <property type="protein sequence ID" value="CAE7853651.1"/>
    <property type="molecule type" value="Genomic_DNA"/>
</dbReference>
<evidence type="ECO:0000313" key="3">
    <source>
        <dbReference type="EMBL" id="CAE7853651.1"/>
    </source>
</evidence>
<sequence length="98" mass="10589">DPRGLLLGSAASEGEAADGEAPFWELPGPGIRPRHARLAHGRGGWYVEVFPDAEILVDGQRADAEQRSLLLKHGSLLRLGALAELRVDLPETPDSFRP</sequence>
<evidence type="ECO:0000256" key="1">
    <source>
        <dbReference type="SAM" id="MobiDB-lite"/>
    </source>
</evidence>
<feature type="domain" description="FHA" evidence="2">
    <location>
        <begin position="25"/>
        <end position="80"/>
    </location>
</feature>
<reference evidence="3" key="1">
    <citation type="submission" date="2021-02" db="EMBL/GenBank/DDBJ databases">
        <authorList>
            <person name="Dougan E. K."/>
            <person name="Rhodes N."/>
            <person name="Thang M."/>
            <person name="Chan C."/>
        </authorList>
    </citation>
    <scope>NUCLEOTIDE SEQUENCE</scope>
</reference>
<dbReference type="InterPro" id="IPR000253">
    <property type="entry name" value="FHA_dom"/>
</dbReference>
<accession>A0A813A7S2</accession>
<name>A0A813A7S2_9DINO</name>
<proteinExistence type="predicted"/>